<accession>A0ACC2S2P8</accession>
<dbReference type="EMBL" id="QTSX02005910">
    <property type="protein sequence ID" value="KAJ9056565.1"/>
    <property type="molecule type" value="Genomic_DNA"/>
</dbReference>
<evidence type="ECO:0000313" key="1">
    <source>
        <dbReference type="EMBL" id="KAJ9056565.1"/>
    </source>
</evidence>
<keyword evidence="2" id="KW-1185">Reference proteome</keyword>
<name>A0ACC2S2P8_9FUNG</name>
<comment type="caution">
    <text evidence="1">The sequence shown here is derived from an EMBL/GenBank/DDBJ whole genome shotgun (WGS) entry which is preliminary data.</text>
</comment>
<sequence>MTNTWLKKSSFYSQRLSSGSNVLPVLTMERPPVPDKENVRTKPAGTLSYGI</sequence>
<gene>
    <name evidence="1" type="ORF">DSO57_1031712</name>
</gene>
<reference evidence="1" key="1">
    <citation type="submission" date="2022-04" db="EMBL/GenBank/DDBJ databases">
        <title>Genome of the entomopathogenic fungus Entomophthora muscae.</title>
        <authorList>
            <person name="Elya C."/>
            <person name="Lovett B.R."/>
            <person name="Lee E."/>
            <person name="Macias A.M."/>
            <person name="Hajek A.E."/>
            <person name="De Bivort B.L."/>
            <person name="Kasson M.T."/>
            <person name="De Fine Licht H.H."/>
            <person name="Stajich J.E."/>
        </authorList>
    </citation>
    <scope>NUCLEOTIDE SEQUENCE</scope>
    <source>
        <strain evidence="1">Berkeley</strain>
    </source>
</reference>
<dbReference type="Proteomes" id="UP001165960">
    <property type="component" value="Unassembled WGS sequence"/>
</dbReference>
<evidence type="ECO:0000313" key="2">
    <source>
        <dbReference type="Proteomes" id="UP001165960"/>
    </source>
</evidence>
<proteinExistence type="predicted"/>
<organism evidence="1 2">
    <name type="scientific">Entomophthora muscae</name>
    <dbReference type="NCBI Taxonomy" id="34485"/>
    <lineage>
        <taxon>Eukaryota</taxon>
        <taxon>Fungi</taxon>
        <taxon>Fungi incertae sedis</taxon>
        <taxon>Zoopagomycota</taxon>
        <taxon>Entomophthoromycotina</taxon>
        <taxon>Entomophthoromycetes</taxon>
        <taxon>Entomophthorales</taxon>
        <taxon>Entomophthoraceae</taxon>
        <taxon>Entomophthora</taxon>
    </lineage>
</organism>
<protein>
    <submittedName>
        <fullName evidence="1">Uncharacterized protein</fullName>
    </submittedName>
</protein>